<dbReference type="EnsemblMetazoa" id="XM_781811">
    <property type="protein sequence ID" value="XP_786904"/>
    <property type="gene ID" value="LOC581828"/>
</dbReference>
<evidence type="ECO:0000256" key="1">
    <source>
        <dbReference type="ARBA" id="ARBA00006641"/>
    </source>
</evidence>
<dbReference type="PIRSF" id="PIRSF015592">
    <property type="entry name" value="Prld-crbxl_pptds"/>
    <property type="match status" value="1"/>
</dbReference>
<accession>A0A7M7RBR4</accession>
<dbReference type="PANTHER" id="PTHR23402">
    <property type="entry name" value="PROTEASE FAMILY C15 PYROGLUTAMYL-PEPTIDASE I-RELATED"/>
    <property type="match status" value="1"/>
</dbReference>
<evidence type="ECO:0000256" key="4">
    <source>
        <dbReference type="ARBA" id="ARBA00022801"/>
    </source>
</evidence>
<dbReference type="CTD" id="54858"/>
<evidence type="ECO:0000256" key="5">
    <source>
        <dbReference type="ARBA" id="ARBA00022807"/>
    </source>
</evidence>
<evidence type="ECO:0000256" key="3">
    <source>
        <dbReference type="ARBA" id="ARBA00022670"/>
    </source>
</evidence>
<comment type="similarity">
    <text evidence="1">Belongs to the peptidase C15 family.</text>
</comment>
<dbReference type="SUPFAM" id="SSF53182">
    <property type="entry name" value="Pyrrolidone carboxyl peptidase (pyroglutamate aminopeptidase)"/>
    <property type="match status" value="1"/>
</dbReference>
<keyword evidence="7" id="KW-1185">Reference proteome</keyword>
<dbReference type="GO" id="GO:0016920">
    <property type="term" value="F:pyroglutamyl-peptidase activity"/>
    <property type="evidence" value="ECO:0007669"/>
    <property type="project" value="InterPro"/>
</dbReference>
<dbReference type="OrthoDB" id="407146at2759"/>
<dbReference type="PANTHER" id="PTHR23402:SF1">
    <property type="entry name" value="PYROGLUTAMYL-PEPTIDASE I"/>
    <property type="match status" value="1"/>
</dbReference>
<evidence type="ECO:0000313" key="6">
    <source>
        <dbReference type="EnsemblMetazoa" id="XP_786904"/>
    </source>
</evidence>
<keyword evidence="2" id="KW-0963">Cytoplasm</keyword>
<dbReference type="InParanoid" id="A0A7M7RBR4"/>
<dbReference type="OMA" id="KLAYNHK"/>
<dbReference type="AlphaFoldDB" id="A0A7M7RBR4"/>
<dbReference type="KEGG" id="spu:581828"/>
<keyword evidence="3" id="KW-0645">Protease</keyword>
<sequence length="206" mass="22903">MRDKKKTIVVTGFGPFGEHEVNASWVAVQELERLGLKEDVELVVKELPVIYDSVAITVPALWKEYNPVLMVHVGVSSVASELTLEQQGHNKGYNKPDVTSKFPETKDFNCIIGGPDCILSHINMAVASDKLNRTENCPVKAVVSYNAGRYLCGYCYYLSLHQSSDSSVFIHVPPLNQPYSGRELAEGLRTALLFMLQQIDERTAKS</sequence>
<dbReference type="FunCoup" id="A0A7M7RBR4">
    <property type="interactions" value="503"/>
</dbReference>
<keyword evidence="5" id="KW-0788">Thiol protease</keyword>
<dbReference type="Pfam" id="PF01470">
    <property type="entry name" value="Peptidase_C15"/>
    <property type="match status" value="1"/>
</dbReference>
<reference evidence="7" key="1">
    <citation type="submission" date="2015-02" db="EMBL/GenBank/DDBJ databases">
        <title>Genome sequencing for Strongylocentrotus purpuratus.</title>
        <authorList>
            <person name="Murali S."/>
            <person name="Liu Y."/>
            <person name="Vee V."/>
            <person name="English A."/>
            <person name="Wang M."/>
            <person name="Skinner E."/>
            <person name="Han Y."/>
            <person name="Muzny D.M."/>
            <person name="Worley K.C."/>
            <person name="Gibbs R.A."/>
        </authorList>
    </citation>
    <scope>NUCLEOTIDE SEQUENCE</scope>
</reference>
<organism evidence="6 7">
    <name type="scientific">Strongylocentrotus purpuratus</name>
    <name type="common">Purple sea urchin</name>
    <dbReference type="NCBI Taxonomy" id="7668"/>
    <lineage>
        <taxon>Eukaryota</taxon>
        <taxon>Metazoa</taxon>
        <taxon>Echinodermata</taxon>
        <taxon>Eleutherozoa</taxon>
        <taxon>Echinozoa</taxon>
        <taxon>Echinoidea</taxon>
        <taxon>Euechinoidea</taxon>
        <taxon>Echinacea</taxon>
        <taxon>Camarodonta</taxon>
        <taxon>Echinidea</taxon>
        <taxon>Strongylocentrotidae</taxon>
        <taxon>Strongylocentrotus</taxon>
    </lineage>
</organism>
<evidence type="ECO:0000256" key="2">
    <source>
        <dbReference type="ARBA" id="ARBA00022490"/>
    </source>
</evidence>
<dbReference type="GeneID" id="581828"/>
<name>A0A7M7RBR4_STRPU</name>
<dbReference type="CDD" id="cd00501">
    <property type="entry name" value="Peptidase_C15"/>
    <property type="match status" value="1"/>
</dbReference>
<keyword evidence="4" id="KW-0378">Hydrolase</keyword>
<protein>
    <recommendedName>
        <fullName evidence="8">Pyroglutamyl-peptidase I</fullName>
    </recommendedName>
</protein>
<dbReference type="InterPro" id="IPR000816">
    <property type="entry name" value="Peptidase_C15"/>
</dbReference>
<dbReference type="RefSeq" id="XP_786904.3">
    <property type="nucleotide sequence ID" value="XM_781811.5"/>
</dbReference>
<evidence type="ECO:0008006" key="8">
    <source>
        <dbReference type="Google" id="ProtNLM"/>
    </source>
</evidence>
<dbReference type="PRINTS" id="PR00706">
    <property type="entry name" value="PYROGLUPTASE"/>
</dbReference>
<dbReference type="InterPro" id="IPR016125">
    <property type="entry name" value="Peptidase_C15-like"/>
</dbReference>
<dbReference type="Proteomes" id="UP000007110">
    <property type="component" value="Unassembled WGS sequence"/>
</dbReference>
<dbReference type="InterPro" id="IPR036440">
    <property type="entry name" value="Peptidase_C15-like_sf"/>
</dbReference>
<dbReference type="Gene3D" id="3.40.630.20">
    <property type="entry name" value="Peptidase C15, pyroglutamyl peptidase I-like"/>
    <property type="match status" value="1"/>
</dbReference>
<evidence type="ECO:0000313" key="7">
    <source>
        <dbReference type="Proteomes" id="UP000007110"/>
    </source>
</evidence>
<proteinExistence type="inferred from homology"/>
<reference evidence="6" key="2">
    <citation type="submission" date="2021-01" db="UniProtKB">
        <authorList>
            <consortium name="EnsemblMetazoa"/>
        </authorList>
    </citation>
    <scope>IDENTIFICATION</scope>
</reference>
<dbReference type="GO" id="GO:0006508">
    <property type="term" value="P:proteolysis"/>
    <property type="evidence" value="ECO:0007669"/>
    <property type="project" value="UniProtKB-KW"/>
</dbReference>
<dbReference type="GO" id="GO:0005829">
    <property type="term" value="C:cytosol"/>
    <property type="evidence" value="ECO:0007669"/>
    <property type="project" value="InterPro"/>
</dbReference>